<name>A0AA38LT25_9TREE</name>
<dbReference type="Pfam" id="PF13561">
    <property type="entry name" value="adh_short_C2"/>
    <property type="match status" value="1"/>
</dbReference>
<proteinExistence type="inferred from homology"/>
<gene>
    <name evidence="4" type="ORF">MKK02DRAFT_41573</name>
</gene>
<dbReference type="AlphaFoldDB" id="A0AA38LT25"/>
<keyword evidence="3" id="KW-0560">Oxidoreductase</keyword>
<protein>
    <submittedName>
        <fullName evidence="4">Oxidoreductase</fullName>
    </submittedName>
</protein>
<reference evidence="4" key="1">
    <citation type="journal article" date="2022" name="G3 (Bethesda)">
        <title>High quality genome of the basidiomycete yeast Dioszegia hungarica PDD-24b-2 isolated from cloud water.</title>
        <authorList>
            <person name="Jarrige D."/>
            <person name="Haridas S."/>
            <person name="Bleykasten-Grosshans C."/>
            <person name="Joly M."/>
            <person name="Nadalig T."/>
            <person name="Sancelme M."/>
            <person name="Vuilleumier S."/>
            <person name="Grigoriev I.V."/>
            <person name="Amato P."/>
            <person name="Bringel F."/>
        </authorList>
    </citation>
    <scope>NUCLEOTIDE SEQUENCE</scope>
    <source>
        <strain evidence="4">PDD-24b-2</strain>
    </source>
</reference>
<dbReference type="GO" id="GO:0016614">
    <property type="term" value="F:oxidoreductase activity, acting on CH-OH group of donors"/>
    <property type="evidence" value="ECO:0007669"/>
    <property type="project" value="UniProtKB-ARBA"/>
</dbReference>
<dbReference type="InterPro" id="IPR002347">
    <property type="entry name" value="SDR_fam"/>
</dbReference>
<comment type="caution">
    <text evidence="4">The sequence shown here is derived from an EMBL/GenBank/DDBJ whole genome shotgun (WGS) entry which is preliminary data.</text>
</comment>
<organism evidence="4 5">
    <name type="scientific">Dioszegia hungarica</name>
    <dbReference type="NCBI Taxonomy" id="4972"/>
    <lineage>
        <taxon>Eukaryota</taxon>
        <taxon>Fungi</taxon>
        <taxon>Dikarya</taxon>
        <taxon>Basidiomycota</taxon>
        <taxon>Agaricomycotina</taxon>
        <taxon>Tremellomycetes</taxon>
        <taxon>Tremellales</taxon>
        <taxon>Bulleribasidiaceae</taxon>
        <taxon>Dioszegia</taxon>
    </lineage>
</organism>
<dbReference type="PRINTS" id="PR00080">
    <property type="entry name" value="SDRFAMILY"/>
</dbReference>
<dbReference type="InterPro" id="IPR020904">
    <property type="entry name" value="Sc_DH/Rdtase_CS"/>
</dbReference>
<comment type="similarity">
    <text evidence="1">Belongs to the short-chain dehydrogenases/reductases (SDR) family.</text>
</comment>
<evidence type="ECO:0000256" key="3">
    <source>
        <dbReference type="ARBA" id="ARBA00023002"/>
    </source>
</evidence>
<accession>A0AA38LT25</accession>
<evidence type="ECO:0000313" key="5">
    <source>
        <dbReference type="Proteomes" id="UP001164286"/>
    </source>
</evidence>
<dbReference type="SUPFAM" id="SSF51735">
    <property type="entry name" value="NAD(P)-binding Rossmann-fold domains"/>
    <property type="match status" value="1"/>
</dbReference>
<dbReference type="Gene3D" id="3.40.50.720">
    <property type="entry name" value="NAD(P)-binding Rossmann-like Domain"/>
    <property type="match status" value="1"/>
</dbReference>
<sequence length="307" mass="33352">MGKEDIVTAYKTLLDIKPQEQNLPGKDTNMDPLAEFTKLECWDESGKPYLKEYVGSGKLKGKTAIITGGDSGIGRSAAQMFVREGANVTIVYLEQEQEDADRVKKAIEADGGECLCLALDLMKEESVKKVVDEHIKKYGGLDILVNNASKQMMCDDIADINLGDVESTFRSNILGMFALTKYAMPHLKRGASIINSASVVAFKGSPSMMDYSSTKGAIVTFTRSLAMQLAPKGIRVNAVCPGPVYTPLQPASRQAEQMDDWNIGALPLHGRVNMPAEMGPAYVFLACADSNAMTGQMMHLNNAQWIG</sequence>
<dbReference type="PANTHER" id="PTHR48107">
    <property type="entry name" value="NADPH-DEPENDENT ALDEHYDE REDUCTASE-LIKE PROTEIN, CHLOROPLASTIC-RELATED"/>
    <property type="match status" value="1"/>
</dbReference>
<dbReference type="InterPro" id="IPR036291">
    <property type="entry name" value="NAD(P)-bd_dom_sf"/>
</dbReference>
<dbReference type="GeneID" id="77730823"/>
<dbReference type="EMBL" id="JAKWFO010000016">
    <property type="protein sequence ID" value="KAI9631936.1"/>
    <property type="molecule type" value="Genomic_DNA"/>
</dbReference>
<dbReference type="PRINTS" id="PR00081">
    <property type="entry name" value="GDHRDH"/>
</dbReference>
<keyword evidence="5" id="KW-1185">Reference proteome</keyword>
<dbReference type="PANTHER" id="PTHR48107:SF16">
    <property type="entry name" value="NADPH-DEPENDENT ALDEHYDE REDUCTASE 1, CHLOROPLASTIC"/>
    <property type="match status" value="1"/>
</dbReference>
<dbReference type="FunFam" id="3.40.50.720:FF:000084">
    <property type="entry name" value="Short-chain dehydrogenase reductase"/>
    <property type="match status" value="1"/>
</dbReference>
<dbReference type="RefSeq" id="XP_052941713.1">
    <property type="nucleotide sequence ID" value="XM_053091618.1"/>
</dbReference>
<evidence type="ECO:0000313" key="4">
    <source>
        <dbReference type="EMBL" id="KAI9631936.1"/>
    </source>
</evidence>
<keyword evidence="2" id="KW-0521">NADP</keyword>
<dbReference type="Proteomes" id="UP001164286">
    <property type="component" value="Unassembled WGS sequence"/>
</dbReference>
<evidence type="ECO:0000256" key="2">
    <source>
        <dbReference type="ARBA" id="ARBA00022857"/>
    </source>
</evidence>
<dbReference type="PROSITE" id="PS00061">
    <property type="entry name" value="ADH_SHORT"/>
    <property type="match status" value="1"/>
</dbReference>
<evidence type="ECO:0000256" key="1">
    <source>
        <dbReference type="ARBA" id="ARBA00006484"/>
    </source>
</evidence>